<evidence type="ECO:0000313" key="2">
    <source>
        <dbReference type="EMBL" id="KIM28454.1"/>
    </source>
</evidence>
<feature type="chain" id="PRO_5002161689" description="Vacuolar protein sorting-associated protein 62" evidence="1">
    <location>
        <begin position="23"/>
        <end position="456"/>
    </location>
</feature>
<keyword evidence="3" id="KW-1185">Reference proteome</keyword>
<evidence type="ECO:0000256" key="1">
    <source>
        <dbReference type="SAM" id="SignalP"/>
    </source>
</evidence>
<proteinExistence type="predicted"/>
<organism evidence="2 3">
    <name type="scientific">Serendipita vermifera MAFF 305830</name>
    <dbReference type="NCBI Taxonomy" id="933852"/>
    <lineage>
        <taxon>Eukaryota</taxon>
        <taxon>Fungi</taxon>
        <taxon>Dikarya</taxon>
        <taxon>Basidiomycota</taxon>
        <taxon>Agaricomycotina</taxon>
        <taxon>Agaricomycetes</taxon>
        <taxon>Sebacinales</taxon>
        <taxon>Serendipitaceae</taxon>
        <taxon>Serendipita</taxon>
    </lineage>
</organism>
<dbReference type="PANTHER" id="PTHR48174">
    <property type="entry name" value="DUF946 FAMILY PROTEIN"/>
    <property type="match status" value="1"/>
</dbReference>
<evidence type="ECO:0000313" key="3">
    <source>
        <dbReference type="Proteomes" id="UP000054097"/>
    </source>
</evidence>
<dbReference type="AlphaFoldDB" id="A0A0C3B8I6"/>
<keyword evidence="1" id="KW-0732">Signal</keyword>
<evidence type="ECO:0008006" key="4">
    <source>
        <dbReference type="Google" id="ProtNLM"/>
    </source>
</evidence>
<dbReference type="HOGENOM" id="CLU_554339_0_0_1"/>
<reference evidence="3" key="2">
    <citation type="submission" date="2015-01" db="EMBL/GenBank/DDBJ databases">
        <title>Evolutionary Origins and Diversification of the Mycorrhizal Mutualists.</title>
        <authorList>
            <consortium name="DOE Joint Genome Institute"/>
            <consortium name="Mycorrhizal Genomics Consortium"/>
            <person name="Kohler A."/>
            <person name="Kuo A."/>
            <person name="Nagy L.G."/>
            <person name="Floudas D."/>
            <person name="Copeland A."/>
            <person name="Barry K.W."/>
            <person name="Cichocki N."/>
            <person name="Veneault-Fourrey C."/>
            <person name="LaButti K."/>
            <person name="Lindquist E.A."/>
            <person name="Lipzen A."/>
            <person name="Lundell T."/>
            <person name="Morin E."/>
            <person name="Murat C."/>
            <person name="Riley R."/>
            <person name="Ohm R."/>
            <person name="Sun H."/>
            <person name="Tunlid A."/>
            <person name="Henrissat B."/>
            <person name="Grigoriev I.V."/>
            <person name="Hibbett D.S."/>
            <person name="Martin F."/>
        </authorList>
    </citation>
    <scope>NUCLEOTIDE SEQUENCE [LARGE SCALE GENOMIC DNA]</scope>
    <source>
        <strain evidence="3">MAFF 305830</strain>
    </source>
</reference>
<dbReference type="OrthoDB" id="188042at2759"/>
<dbReference type="STRING" id="933852.A0A0C3B8I6"/>
<gene>
    <name evidence="2" type="ORF">M408DRAFT_329508</name>
</gene>
<dbReference type="EMBL" id="KN824293">
    <property type="protein sequence ID" value="KIM28454.1"/>
    <property type="molecule type" value="Genomic_DNA"/>
</dbReference>
<feature type="signal peptide" evidence="1">
    <location>
        <begin position="1"/>
        <end position="22"/>
    </location>
</feature>
<dbReference type="InterPro" id="IPR009291">
    <property type="entry name" value="Vps62"/>
</dbReference>
<accession>A0A0C3B8I6</accession>
<protein>
    <recommendedName>
        <fullName evidence="4">Vacuolar protein sorting-associated protein 62</fullName>
    </recommendedName>
</protein>
<dbReference type="Proteomes" id="UP000054097">
    <property type="component" value="Unassembled WGS sequence"/>
</dbReference>
<name>A0A0C3B8I6_SERVB</name>
<dbReference type="PANTHER" id="PTHR48174:SF5">
    <property type="entry name" value="VACUOLAR PROTEIN SORTING-ASSOCIATED PROTEIN 62"/>
    <property type="match status" value="1"/>
</dbReference>
<reference evidence="2 3" key="1">
    <citation type="submission" date="2014-04" db="EMBL/GenBank/DDBJ databases">
        <authorList>
            <consortium name="DOE Joint Genome Institute"/>
            <person name="Kuo A."/>
            <person name="Zuccaro A."/>
            <person name="Kohler A."/>
            <person name="Nagy L.G."/>
            <person name="Floudas D."/>
            <person name="Copeland A."/>
            <person name="Barry K.W."/>
            <person name="Cichocki N."/>
            <person name="Veneault-Fourrey C."/>
            <person name="LaButti K."/>
            <person name="Lindquist E.A."/>
            <person name="Lipzen A."/>
            <person name="Lundell T."/>
            <person name="Morin E."/>
            <person name="Murat C."/>
            <person name="Sun H."/>
            <person name="Tunlid A."/>
            <person name="Henrissat B."/>
            <person name="Grigoriev I.V."/>
            <person name="Hibbett D.S."/>
            <person name="Martin F."/>
            <person name="Nordberg H.P."/>
            <person name="Cantor M.N."/>
            <person name="Hua S.X."/>
        </authorList>
    </citation>
    <scope>NUCLEOTIDE SEQUENCE [LARGE SCALE GENOMIC DNA]</scope>
    <source>
        <strain evidence="2 3">MAFF 305830</strain>
    </source>
</reference>
<dbReference type="Pfam" id="PF06101">
    <property type="entry name" value="Vps62"/>
    <property type="match status" value="1"/>
</dbReference>
<sequence>MPLFERATLILSALSSLSYVLGAPSAENIALAKKYAPQFRFHKDEIYFPSTVDFFLAGPVSLYDTNGPLAGAPSPLTPSNLDSTANQGTGTYITTDINANLNGFLRGQDPRTSQPKSYVFIAPKANGVVDLFYWIFAPYNLSKKVGVLGWVGNHVGDWERITVRTVNGVAESVDYHAHGDAGSGTIPYAQAPKFSDDRPVAYVSKGSHGMWSSAGTFTYVNAVIFQLKDETSDGGVYWDTQNALYNLNYPDTYTGADSWLNFLGDWGNEGVNNCWWYIIHKECELIDGPNGPARADTLGAAKRKREVSANVLVDNLRMDAPLLHTLATVSTDTSSYTIHLDASGARSVAVEQVCASASSNATKPMEDTDVPLPKLKYTTSYAYVPAQSGMQQYTVTIPACEPGSFITSYSAGVCKEESQCKYGERRRVRAFSSDPTVLGPKTASAVTLHDLDNWVV</sequence>